<accession>F6B707</accession>
<dbReference type="AlphaFoldDB" id="F6B707"/>
<evidence type="ECO:0000256" key="1">
    <source>
        <dbReference type="ARBA" id="ARBA00023015"/>
    </source>
</evidence>
<dbReference type="CDD" id="cd07377">
    <property type="entry name" value="WHTH_GntR"/>
    <property type="match status" value="1"/>
</dbReference>
<gene>
    <name evidence="5" type="ordered locus">Desca_1579</name>
</gene>
<dbReference type="Pfam" id="PF07729">
    <property type="entry name" value="FCD"/>
    <property type="match status" value="1"/>
</dbReference>
<dbReference type="SMART" id="SM00895">
    <property type="entry name" value="FCD"/>
    <property type="match status" value="1"/>
</dbReference>
<organism evidence="5 6">
    <name type="scientific">Desulfotomaculum nigrificans (strain DSM 14880 / VKM B-2319 / CO-1-SRB)</name>
    <name type="common">Desulfotomaculum carboxydivorans</name>
    <dbReference type="NCBI Taxonomy" id="868595"/>
    <lineage>
        <taxon>Bacteria</taxon>
        <taxon>Bacillati</taxon>
        <taxon>Bacillota</taxon>
        <taxon>Clostridia</taxon>
        <taxon>Eubacteriales</taxon>
        <taxon>Desulfotomaculaceae</taxon>
        <taxon>Desulfotomaculum</taxon>
    </lineage>
</organism>
<dbReference type="STRING" id="868595.Desca_1579"/>
<evidence type="ECO:0000313" key="5">
    <source>
        <dbReference type="EMBL" id="AEF94432.1"/>
    </source>
</evidence>
<dbReference type="PRINTS" id="PR00035">
    <property type="entry name" value="HTHGNTR"/>
</dbReference>
<dbReference type="SUPFAM" id="SSF48008">
    <property type="entry name" value="GntR ligand-binding domain-like"/>
    <property type="match status" value="1"/>
</dbReference>
<dbReference type="Gene3D" id="1.10.10.10">
    <property type="entry name" value="Winged helix-like DNA-binding domain superfamily/Winged helix DNA-binding domain"/>
    <property type="match status" value="1"/>
</dbReference>
<keyword evidence="1" id="KW-0805">Transcription regulation</keyword>
<dbReference type="InterPro" id="IPR000524">
    <property type="entry name" value="Tscrpt_reg_HTH_GntR"/>
</dbReference>
<dbReference type="GO" id="GO:0003677">
    <property type="term" value="F:DNA binding"/>
    <property type="evidence" value="ECO:0007669"/>
    <property type="project" value="UniProtKB-KW"/>
</dbReference>
<keyword evidence="2" id="KW-0238">DNA-binding</keyword>
<protein>
    <submittedName>
        <fullName evidence="5">GntR domain protein</fullName>
    </submittedName>
</protein>
<dbReference type="Gene3D" id="1.20.120.530">
    <property type="entry name" value="GntR ligand-binding domain-like"/>
    <property type="match status" value="1"/>
</dbReference>
<dbReference type="KEGG" id="dca:Desca_1579"/>
<dbReference type="InterPro" id="IPR036390">
    <property type="entry name" value="WH_DNA-bd_sf"/>
</dbReference>
<dbReference type="PANTHER" id="PTHR43537:SF5">
    <property type="entry name" value="UXU OPERON TRANSCRIPTIONAL REGULATOR"/>
    <property type="match status" value="1"/>
</dbReference>
<proteinExistence type="predicted"/>
<dbReference type="PANTHER" id="PTHR43537">
    <property type="entry name" value="TRANSCRIPTIONAL REGULATOR, GNTR FAMILY"/>
    <property type="match status" value="1"/>
</dbReference>
<dbReference type="eggNOG" id="COG2186">
    <property type="taxonomic scope" value="Bacteria"/>
</dbReference>
<evidence type="ECO:0000256" key="2">
    <source>
        <dbReference type="ARBA" id="ARBA00023125"/>
    </source>
</evidence>
<dbReference type="EMBL" id="CP002736">
    <property type="protein sequence ID" value="AEF94432.1"/>
    <property type="molecule type" value="Genomic_DNA"/>
</dbReference>
<evidence type="ECO:0000259" key="4">
    <source>
        <dbReference type="PROSITE" id="PS50949"/>
    </source>
</evidence>
<evidence type="ECO:0000256" key="3">
    <source>
        <dbReference type="ARBA" id="ARBA00023163"/>
    </source>
</evidence>
<dbReference type="InterPro" id="IPR008920">
    <property type="entry name" value="TF_FadR/GntR_C"/>
</dbReference>
<dbReference type="InterPro" id="IPR011711">
    <property type="entry name" value="GntR_C"/>
</dbReference>
<dbReference type="SMART" id="SM00345">
    <property type="entry name" value="HTH_GNTR"/>
    <property type="match status" value="1"/>
</dbReference>
<dbReference type="SUPFAM" id="SSF46785">
    <property type="entry name" value="Winged helix' DNA-binding domain"/>
    <property type="match status" value="1"/>
</dbReference>
<dbReference type="Proteomes" id="UP000009226">
    <property type="component" value="Chromosome"/>
</dbReference>
<feature type="domain" description="HTH gntR-type" evidence="4">
    <location>
        <begin position="9"/>
        <end position="77"/>
    </location>
</feature>
<sequence>MDFKPIKAKKIYEEIVDQIKSMIASGTLTTGDKLLPERELAERMQVGRSAVREAYRTLEALGIIEIRPGEGTFVREIGTKSMTDIMSLVVMTEKDTLSELLELRKIIEVEAAALAAVRRTDDDIKTMKLWLDQMKQDINKQDLGELADMKFHYALADSAHNSLLMRLMNTISETMKNSLRTARQQLYLTPNTPQRLYDEHVAIYEAVVRGDVQEARNNMMVHLTNVEKGLVLDNENKNSKLNN</sequence>
<dbReference type="HOGENOM" id="CLU_017584_9_3_9"/>
<dbReference type="GO" id="GO:0003700">
    <property type="term" value="F:DNA-binding transcription factor activity"/>
    <property type="evidence" value="ECO:0007669"/>
    <property type="project" value="InterPro"/>
</dbReference>
<dbReference type="InterPro" id="IPR036388">
    <property type="entry name" value="WH-like_DNA-bd_sf"/>
</dbReference>
<dbReference type="RefSeq" id="WP_003543431.1">
    <property type="nucleotide sequence ID" value="NC_015565.1"/>
</dbReference>
<evidence type="ECO:0000313" key="6">
    <source>
        <dbReference type="Proteomes" id="UP000009226"/>
    </source>
</evidence>
<keyword evidence="6" id="KW-1185">Reference proteome</keyword>
<dbReference type="PROSITE" id="PS50949">
    <property type="entry name" value="HTH_GNTR"/>
    <property type="match status" value="1"/>
</dbReference>
<reference evidence="5" key="1">
    <citation type="submission" date="2011-05" db="EMBL/GenBank/DDBJ databases">
        <title>Complete sequence of Desulfotomaculum carboxydivorans CO-1-SRB.</title>
        <authorList>
            <consortium name="US DOE Joint Genome Institute"/>
            <person name="Lucas S."/>
            <person name="Han J."/>
            <person name="Lapidus A."/>
            <person name="Cheng J.-F."/>
            <person name="Goodwin L."/>
            <person name="Pitluck S."/>
            <person name="Peters L."/>
            <person name="Mikhailova N."/>
            <person name="Lu M."/>
            <person name="Han C."/>
            <person name="Tapia R."/>
            <person name="Land M."/>
            <person name="Hauser L."/>
            <person name="Kyrpides N."/>
            <person name="Ivanova N."/>
            <person name="Pagani I."/>
            <person name="Stams A."/>
            <person name="Plugge C."/>
            <person name="Muyzer G."/>
            <person name="Kuever J."/>
            <person name="Parshina S."/>
            <person name="Ivanova A."/>
            <person name="Nazina T."/>
            <person name="Woyke T."/>
        </authorList>
    </citation>
    <scope>NUCLEOTIDE SEQUENCE [LARGE SCALE GENOMIC DNA]</scope>
    <source>
        <strain evidence="5">CO-1-SRB</strain>
    </source>
</reference>
<name>F6B707_DESCC</name>
<dbReference type="Pfam" id="PF00392">
    <property type="entry name" value="GntR"/>
    <property type="match status" value="1"/>
</dbReference>
<keyword evidence="3" id="KW-0804">Transcription</keyword>